<organism evidence="1 2">
    <name type="scientific">Comamonas testosteroni</name>
    <name type="common">Pseudomonas testosteroni</name>
    <dbReference type="NCBI Taxonomy" id="285"/>
    <lineage>
        <taxon>Bacteria</taxon>
        <taxon>Pseudomonadati</taxon>
        <taxon>Pseudomonadota</taxon>
        <taxon>Betaproteobacteria</taxon>
        <taxon>Burkholderiales</taxon>
        <taxon>Comamonadaceae</taxon>
        <taxon>Comamonas</taxon>
    </lineage>
</organism>
<name>A0A373FGL2_COMTE</name>
<evidence type="ECO:0000313" key="2">
    <source>
        <dbReference type="Proteomes" id="UP000261948"/>
    </source>
</evidence>
<dbReference type="EMBL" id="QURR01000019">
    <property type="protein sequence ID" value="RGE43290.1"/>
    <property type="molecule type" value="Genomic_DNA"/>
</dbReference>
<reference evidence="1 2" key="1">
    <citation type="submission" date="2018-08" db="EMBL/GenBank/DDBJ databases">
        <title>Comamonas testosteroni strain SWCO2.</title>
        <authorList>
            <person name="Jiang N."/>
            <person name="Zhang X.Z."/>
        </authorList>
    </citation>
    <scope>NUCLEOTIDE SEQUENCE [LARGE SCALE GENOMIC DNA]</scope>
    <source>
        <strain evidence="1 2">SWCO2</strain>
    </source>
</reference>
<dbReference type="AlphaFoldDB" id="A0A373FGL2"/>
<protein>
    <recommendedName>
        <fullName evidence="3">Peptidase C39 domain-containing protein</fullName>
    </recommendedName>
</protein>
<evidence type="ECO:0008006" key="3">
    <source>
        <dbReference type="Google" id="ProtNLM"/>
    </source>
</evidence>
<keyword evidence="2" id="KW-1185">Reference proteome</keyword>
<gene>
    <name evidence="1" type="ORF">DZC30_14925</name>
</gene>
<accession>A0A373FGL2</accession>
<dbReference type="Proteomes" id="UP000261948">
    <property type="component" value="Unassembled WGS sequence"/>
</dbReference>
<comment type="caution">
    <text evidence="1">The sequence shown here is derived from an EMBL/GenBank/DDBJ whole genome shotgun (WGS) entry which is preliminary data.</text>
</comment>
<proteinExistence type="predicted"/>
<dbReference type="OrthoDB" id="7009233at2"/>
<evidence type="ECO:0000313" key="1">
    <source>
        <dbReference type="EMBL" id="RGE43290.1"/>
    </source>
</evidence>
<sequence length="207" mass="22921">MLGRHFVVHSQLSVGRSGAMAYQNKLLLRQGENDMACGHHCVLMALMLLGQVSRDALYEGDLDARLMEVSAMGQALYFSGCSSAAIREQFAPFSEQLQCRQLRRNVEARTVAALESDHVCLVRFTSPSYSHWVLAVGVMYADGKPHSLLVLDPLMDGVPLTPWNALLEHWGSKKLRNTNARWSEKATLDKVVQVGLRSRRGTAIALA</sequence>